<sequence length="289" mass="32301">MAKDKEIRNRIKTVKNIAKVTKTMQMISASRMKKSIKLWQESFPYSQEIGALVAKIGGLESFANPLTKFPKEVKKVGVIVVTPTKGFVGSLVARELGEMYRGMQEIKLKYPASEVSLVSIHKLGVKLASSLGIKNDLHFAKEIVKPSPTNMSAIYKAVKDRFVSGQYDLVYLCYTKFESATRQGVVFEPLLPINFLVDTKKQITNAENTVMEPNQTELLNYLLNEYFEKQIIGAILSSNASEHSARMISMKNATDNALEMSHNLTLKYNKSRQAQITQQVVEISSGGIL</sequence>
<dbReference type="GO" id="GO:0046933">
    <property type="term" value="F:proton-transporting ATP synthase activity, rotational mechanism"/>
    <property type="evidence" value="ECO:0007669"/>
    <property type="project" value="InterPro"/>
</dbReference>
<dbReference type="Pfam" id="PF00231">
    <property type="entry name" value="ATP-synt"/>
    <property type="match status" value="1"/>
</dbReference>
<comment type="function">
    <text evidence="1">Produces ATP from ADP in the presence of a proton gradient across the membrane. The gamma chain is believed to be important in regulating ATPase activity and the flow of protons through the CF(0) complex.</text>
</comment>
<evidence type="ECO:0000256" key="6">
    <source>
        <dbReference type="ARBA" id="ARBA00023065"/>
    </source>
</evidence>
<evidence type="ECO:0000256" key="4">
    <source>
        <dbReference type="ARBA" id="ARBA00022448"/>
    </source>
</evidence>
<name>A0A2H0XCK3_UNCKA</name>
<dbReference type="NCBIfam" id="TIGR01146">
    <property type="entry name" value="ATPsyn_F1gamma"/>
    <property type="match status" value="1"/>
</dbReference>
<keyword evidence="4" id="KW-0813">Transport</keyword>
<gene>
    <name evidence="10" type="primary">atpG</name>
    <name evidence="10" type="ORF">COT50_00890</name>
</gene>
<dbReference type="SUPFAM" id="SSF52943">
    <property type="entry name" value="ATP synthase (F1-ATPase), gamma subunit"/>
    <property type="match status" value="1"/>
</dbReference>
<dbReference type="Gene3D" id="3.40.1380.10">
    <property type="match status" value="1"/>
</dbReference>
<dbReference type="CDD" id="cd12151">
    <property type="entry name" value="F1-ATPase_gamma"/>
    <property type="match status" value="1"/>
</dbReference>
<keyword evidence="6" id="KW-0406">Ion transport</keyword>
<proteinExistence type="inferred from homology"/>
<keyword evidence="5" id="KW-0375">Hydrogen ion transport</keyword>
<dbReference type="PANTHER" id="PTHR11693:SF22">
    <property type="entry name" value="ATP SYNTHASE SUBUNIT GAMMA, MITOCHONDRIAL"/>
    <property type="match status" value="1"/>
</dbReference>
<organism evidence="10 11">
    <name type="scientific">candidate division WWE3 bacterium CG08_land_8_20_14_0_20_41_10</name>
    <dbReference type="NCBI Taxonomy" id="1975085"/>
    <lineage>
        <taxon>Bacteria</taxon>
        <taxon>Katanobacteria</taxon>
    </lineage>
</organism>
<evidence type="ECO:0000313" key="11">
    <source>
        <dbReference type="Proteomes" id="UP000231252"/>
    </source>
</evidence>
<evidence type="ECO:0000256" key="5">
    <source>
        <dbReference type="ARBA" id="ARBA00022781"/>
    </source>
</evidence>
<comment type="caution">
    <text evidence="10">The sequence shown here is derived from an EMBL/GenBank/DDBJ whole genome shotgun (WGS) entry which is preliminary data.</text>
</comment>
<dbReference type="Proteomes" id="UP000231252">
    <property type="component" value="Unassembled WGS sequence"/>
</dbReference>
<protein>
    <submittedName>
        <fullName evidence="10">ATP synthase F1 subunit gamma</fullName>
    </submittedName>
</protein>
<keyword evidence="9" id="KW-0066">ATP synthesis</keyword>
<dbReference type="InterPro" id="IPR000131">
    <property type="entry name" value="ATP_synth_F1_gsu"/>
</dbReference>
<dbReference type="GO" id="GO:0045259">
    <property type="term" value="C:proton-transporting ATP synthase complex"/>
    <property type="evidence" value="ECO:0007669"/>
    <property type="project" value="UniProtKB-KW"/>
</dbReference>
<dbReference type="PRINTS" id="PR00126">
    <property type="entry name" value="ATPASEGAMMA"/>
</dbReference>
<dbReference type="PANTHER" id="PTHR11693">
    <property type="entry name" value="ATP SYNTHASE GAMMA CHAIN"/>
    <property type="match status" value="1"/>
</dbReference>
<evidence type="ECO:0000256" key="2">
    <source>
        <dbReference type="ARBA" id="ARBA00004170"/>
    </source>
</evidence>
<evidence type="ECO:0000313" key="10">
    <source>
        <dbReference type="EMBL" id="PIS22656.1"/>
    </source>
</evidence>
<dbReference type="EMBL" id="PEYU01000014">
    <property type="protein sequence ID" value="PIS22656.1"/>
    <property type="molecule type" value="Genomic_DNA"/>
</dbReference>
<reference evidence="11" key="1">
    <citation type="submission" date="2017-09" db="EMBL/GenBank/DDBJ databases">
        <title>Depth-based differentiation of microbial function through sediment-hosted aquifers and enrichment of novel symbionts in the deep terrestrial subsurface.</title>
        <authorList>
            <person name="Probst A.J."/>
            <person name="Ladd B."/>
            <person name="Jarett J.K."/>
            <person name="Geller-Mcgrath D.E."/>
            <person name="Sieber C.M.K."/>
            <person name="Emerson J.B."/>
            <person name="Anantharaman K."/>
            <person name="Thomas B.C."/>
            <person name="Malmstrom R."/>
            <person name="Stieglmeier M."/>
            <person name="Klingl A."/>
            <person name="Woyke T."/>
            <person name="Ryan C.M."/>
            <person name="Banfield J.F."/>
        </authorList>
    </citation>
    <scope>NUCLEOTIDE SEQUENCE [LARGE SCALE GENOMIC DNA]</scope>
</reference>
<keyword evidence="7" id="KW-0472">Membrane</keyword>
<accession>A0A2H0XCK3</accession>
<comment type="subcellular location">
    <subcellularLocation>
        <location evidence="2">Membrane</location>
        <topology evidence="2">Peripheral membrane protein</topology>
    </subcellularLocation>
</comment>
<evidence type="ECO:0000256" key="3">
    <source>
        <dbReference type="ARBA" id="ARBA00007681"/>
    </source>
</evidence>
<comment type="similarity">
    <text evidence="3">Belongs to the ATPase gamma chain family.</text>
</comment>
<dbReference type="InterPro" id="IPR035968">
    <property type="entry name" value="ATP_synth_F1_ATPase_gsu"/>
</dbReference>
<evidence type="ECO:0000256" key="7">
    <source>
        <dbReference type="ARBA" id="ARBA00023136"/>
    </source>
</evidence>
<evidence type="ECO:0000256" key="1">
    <source>
        <dbReference type="ARBA" id="ARBA00003456"/>
    </source>
</evidence>
<evidence type="ECO:0000256" key="9">
    <source>
        <dbReference type="ARBA" id="ARBA00023310"/>
    </source>
</evidence>
<keyword evidence="8" id="KW-0139">CF(1)</keyword>
<dbReference type="AlphaFoldDB" id="A0A2H0XCK3"/>
<dbReference type="Gene3D" id="1.10.287.80">
    <property type="entry name" value="ATP synthase, gamma subunit, helix hairpin domain"/>
    <property type="match status" value="1"/>
</dbReference>
<evidence type="ECO:0000256" key="8">
    <source>
        <dbReference type="ARBA" id="ARBA00023196"/>
    </source>
</evidence>